<keyword evidence="4" id="KW-1185">Reference proteome</keyword>
<evidence type="ECO:0000313" key="3">
    <source>
        <dbReference type="EMBL" id="GAP27982.1"/>
    </source>
</evidence>
<reference evidence="4" key="1">
    <citation type="submission" date="2015-07" db="EMBL/GenBank/DDBJ databases">
        <title>Nocardia seriolae U-1 whole genome shotgun sequence.</title>
        <authorList>
            <person name="Imajoh M."/>
            <person name="Fukumoto Y."/>
            <person name="Sukeda M."/>
            <person name="Yamane J."/>
            <person name="Yamasaki K."/>
            <person name="Shimizu M."/>
            <person name="Ohnishi K."/>
            <person name="Oshima S."/>
        </authorList>
    </citation>
    <scope>NUCLEOTIDE SEQUENCE [LARGE SCALE GENOMIC DNA]</scope>
    <source>
        <strain evidence="4">U-1</strain>
    </source>
</reference>
<reference evidence="2 5" key="3">
    <citation type="submission" date="2016-10" db="EMBL/GenBank/DDBJ databases">
        <title>Genome sequence of Nocardia seriolae strain EM150506, isolated from Anguila japonica.</title>
        <authorList>
            <person name="Han H.-J."/>
        </authorList>
    </citation>
    <scope>NUCLEOTIDE SEQUENCE [LARGE SCALE GENOMIC DNA]</scope>
    <source>
        <strain evidence="2 5">EM150506</strain>
    </source>
</reference>
<dbReference type="AlphaFoldDB" id="A0ABC9YR91"/>
<protein>
    <recommendedName>
        <fullName evidence="6">Galactose oxidase</fullName>
    </recommendedName>
</protein>
<accession>A0ABC9YR91</accession>
<dbReference type="InterPro" id="IPR037293">
    <property type="entry name" value="Gal_Oxidase_central_sf"/>
</dbReference>
<dbReference type="GeneID" id="93375348"/>
<evidence type="ECO:0000313" key="5">
    <source>
        <dbReference type="Proteomes" id="UP000180166"/>
    </source>
</evidence>
<evidence type="ECO:0000256" key="1">
    <source>
        <dbReference type="SAM" id="MobiDB-lite"/>
    </source>
</evidence>
<dbReference type="InterPro" id="IPR011043">
    <property type="entry name" value="Gal_Oxase/kelch_b-propeller"/>
</dbReference>
<dbReference type="KEGG" id="nsr:NS506_04166"/>
<dbReference type="EMBL" id="BBYQ01000025">
    <property type="protein sequence ID" value="GAP27982.1"/>
    <property type="molecule type" value="Genomic_DNA"/>
</dbReference>
<feature type="region of interest" description="Disordered" evidence="1">
    <location>
        <begin position="132"/>
        <end position="154"/>
    </location>
</feature>
<evidence type="ECO:0008006" key="6">
    <source>
        <dbReference type="Google" id="ProtNLM"/>
    </source>
</evidence>
<evidence type="ECO:0000313" key="4">
    <source>
        <dbReference type="Proteomes" id="UP000037179"/>
    </source>
</evidence>
<proteinExistence type="predicted"/>
<dbReference type="RefSeq" id="WP_052086190.1">
    <property type="nucleotide sequence ID" value="NZ_AP017900.1"/>
</dbReference>
<name>A0ABC9YR91_9NOCA</name>
<dbReference type="Proteomes" id="UP000037179">
    <property type="component" value="Unassembled WGS sequence"/>
</dbReference>
<dbReference type="EMBL" id="CP017839">
    <property type="protein sequence ID" value="APA98214.1"/>
    <property type="molecule type" value="Genomic_DNA"/>
</dbReference>
<gene>
    <name evidence="2" type="ORF">NS506_04166</name>
    <name evidence="3" type="ORF">NSK11_contig00025-0064</name>
</gene>
<organism evidence="3 4">
    <name type="scientific">Nocardia seriolae</name>
    <dbReference type="NCBI Taxonomy" id="37332"/>
    <lineage>
        <taxon>Bacteria</taxon>
        <taxon>Bacillati</taxon>
        <taxon>Actinomycetota</taxon>
        <taxon>Actinomycetes</taxon>
        <taxon>Mycobacteriales</taxon>
        <taxon>Nocardiaceae</taxon>
        <taxon>Nocardia</taxon>
    </lineage>
</organism>
<reference evidence="3 4" key="2">
    <citation type="journal article" date="2016" name="Genome Announc.">
        <title>Draft Genome Sequence of Erythromycin- and Oxytetracycline-Sensitive Nocardia seriolae Strain U-1 (NBRC 110359).</title>
        <authorList>
            <person name="Imajoh M."/>
            <person name="Sukeda M."/>
            <person name="Shimizu M."/>
            <person name="Yamane J."/>
            <person name="Ohnishi K."/>
            <person name="Oshima S."/>
        </authorList>
    </citation>
    <scope>NUCLEOTIDE SEQUENCE [LARGE SCALE GENOMIC DNA]</scope>
    <source>
        <strain evidence="3 4">U-1</strain>
    </source>
</reference>
<dbReference type="SUPFAM" id="SSF50965">
    <property type="entry name" value="Galactose oxidase, central domain"/>
    <property type="match status" value="1"/>
</dbReference>
<sequence length="168" mass="18055">MLLADGRVFYTGGQYGTDNGMRPSIWDTATGTVTEVPGLYDPESRNQSTSVLLPPAQAQQVMIMGGGRVDPHGPGAASADTRIVDRTAAAPAYRAGPPLAYARMHVCAVILPDRTVLATGGSAMEEMADMAPPNAELYDPPPEPGRPPRRNAWPACTTRWPWWPRTAR</sequence>
<evidence type="ECO:0000313" key="2">
    <source>
        <dbReference type="EMBL" id="APA98214.1"/>
    </source>
</evidence>
<dbReference type="Gene3D" id="2.130.10.80">
    <property type="entry name" value="Galactose oxidase/kelch, beta-propeller"/>
    <property type="match status" value="1"/>
</dbReference>
<dbReference type="Proteomes" id="UP000180166">
    <property type="component" value="Chromosome"/>
</dbReference>